<accession>A0A2T0MT97</accession>
<dbReference type="GO" id="GO:0030288">
    <property type="term" value="C:outer membrane-bounded periplasmic space"/>
    <property type="evidence" value="ECO:0007669"/>
    <property type="project" value="TreeGrafter"/>
</dbReference>
<proteinExistence type="inferred from homology"/>
<dbReference type="OrthoDB" id="9793175at2"/>
<dbReference type="PANTHER" id="PTHR30532">
    <property type="entry name" value="IRON III DICITRATE-BINDING PERIPLASMIC PROTEIN"/>
    <property type="match status" value="1"/>
</dbReference>
<evidence type="ECO:0000256" key="4">
    <source>
        <dbReference type="ARBA" id="ARBA00022729"/>
    </source>
</evidence>
<evidence type="ECO:0000256" key="1">
    <source>
        <dbReference type="ARBA" id="ARBA00004196"/>
    </source>
</evidence>
<evidence type="ECO:0000256" key="2">
    <source>
        <dbReference type="ARBA" id="ARBA00008814"/>
    </source>
</evidence>
<sequence>MRRALTAALTTAAAMVVLAACGTTEAPVPEQAAASGTPSATATPVTVTDSRGKQVTFERPATRVVSLEWGETEMLAGLGVMPVGAADVKGYATWDTAVKLDSSVKDVGDRQEPSVDSISALQPDLVLMESDDAGLIDQLEKFVPVLVAKGSDAGDNLKRMRDDLNMIASAVGKTDVATRQIADFEAALAAGKQQIEAAGGGGKPFVMADGWKQGSTISVRLFGKGALVSDVAEQLGLKNGWSGKVDKDWGLGTTDVEGLSVLKDPDLRFFYSASDGVDVFTDGLQDNAIWKSLPFVEKKQVVKLPDGIWTFGGPLSCRQFADALVKAYTG</sequence>
<protein>
    <submittedName>
        <fullName evidence="7">Iron complex transport system substrate-binding protein</fullName>
    </submittedName>
</protein>
<feature type="chain" id="PRO_5039573813" evidence="5">
    <location>
        <begin position="20"/>
        <end position="330"/>
    </location>
</feature>
<dbReference type="GO" id="GO:1901678">
    <property type="term" value="P:iron coordination entity transport"/>
    <property type="evidence" value="ECO:0007669"/>
    <property type="project" value="UniProtKB-ARBA"/>
</dbReference>
<name>A0A2T0MT97_9ACTN</name>
<dbReference type="PROSITE" id="PS50983">
    <property type="entry name" value="FE_B12_PBP"/>
    <property type="match status" value="1"/>
</dbReference>
<evidence type="ECO:0000313" key="8">
    <source>
        <dbReference type="Proteomes" id="UP000238312"/>
    </source>
</evidence>
<dbReference type="Pfam" id="PF01497">
    <property type="entry name" value="Peripla_BP_2"/>
    <property type="match status" value="1"/>
</dbReference>
<evidence type="ECO:0000256" key="3">
    <source>
        <dbReference type="ARBA" id="ARBA00022448"/>
    </source>
</evidence>
<comment type="similarity">
    <text evidence="2">Belongs to the bacterial solute-binding protein 8 family.</text>
</comment>
<organism evidence="7 8">
    <name type="scientific">Nonomuraea fuscirosea</name>
    <dbReference type="NCBI Taxonomy" id="1291556"/>
    <lineage>
        <taxon>Bacteria</taxon>
        <taxon>Bacillati</taxon>
        <taxon>Actinomycetota</taxon>
        <taxon>Actinomycetes</taxon>
        <taxon>Streptosporangiales</taxon>
        <taxon>Streptosporangiaceae</taxon>
        <taxon>Nonomuraea</taxon>
    </lineage>
</organism>
<dbReference type="InterPro" id="IPR002491">
    <property type="entry name" value="ABC_transptr_periplasmic_BD"/>
</dbReference>
<keyword evidence="8" id="KW-1185">Reference proteome</keyword>
<comment type="subcellular location">
    <subcellularLocation>
        <location evidence="1">Cell envelope</location>
    </subcellularLocation>
</comment>
<dbReference type="Gene3D" id="3.40.50.1980">
    <property type="entry name" value="Nitrogenase molybdenum iron protein domain"/>
    <property type="match status" value="2"/>
</dbReference>
<evidence type="ECO:0000313" key="7">
    <source>
        <dbReference type="EMBL" id="PRX61818.1"/>
    </source>
</evidence>
<keyword evidence="3" id="KW-0813">Transport</keyword>
<feature type="domain" description="Fe/B12 periplasmic-binding" evidence="6">
    <location>
        <begin position="63"/>
        <end position="330"/>
    </location>
</feature>
<gene>
    <name evidence="7" type="ORF">B0I32_114187</name>
</gene>
<dbReference type="CDD" id="cd01146">
    <property type="entry name" value="FhuD"/>
    <property type="match status" value="1"/>
</dbReference>
<dbReference type="RefSeq" id="WP_106245702.1">
    <property type="nucleotide sequence ID" value="NZ_JBFAIB010000004.1"/>
</dbReference>
<dbReference type="AlphaFoldDB" id="A0A2T0MT97"/>
<evidence type="ECO:0000256" key="5">
    <source>
        <dbReference type="SAM" id="SignalP"/>
    </source>
</evidence>
<dbReference type="EMBL" id="PVNG01000014">
    <property type="protein sequence ID" value="PRX61818.1"/>
    <property type="molecule type" value="Genomic_DNA"/>
</dbReference>
<feature type="signal peptide" evidence="5">
    <location>
        <begin position="1"/>
        <end position="19"/>
    </location>
</feature>
<comment type="caution">
    <text evidence="7">The sequence shown here is derived from an EMBL/GenBank/DDBJ whole genome shotgun (WGS) entry which is preliminary data.</text>
</comment>
<evidence type="ECO:0000259" key="6">
    <source>
        <dbReference type="PROSITE" id="PS50983"/>
    </source>
</evidence>
<reference evidence="7 8" key="1">
    <citation type="submission" date="2018-03" db="EMBL/GenBank/DDBJ databases">
        <title>Genomic Encyclopedia of Type Strains, Phase III (KMG-III): the genomes of soil and plant-associated and newly described type strains.</title>
        <authorList>
            <person name="Whitman W."/>
        </authorList>
    </citation>
    <scope>NUCLEOTIDE SEQUENCE [LARGE SCALE GENOMIC DNA]</scope>
    <source>
        <strain evidence="7 8">CGMCC 4.7104</strain>
    </source>
</reference>
<dbReference type="InterPro" id="IPR051313">
    <property type="entry name" value="Bact_iron-sidero_bind"/>
</dbReference>
<keyword evidence="4 5" id="KW-0732">Signal</keyword>
<dbReference type="PROSITE" id="PS51257">
    <property type="entry name" value="PROKAR_LIPOPROTEIN"/>
    <property type="match status" value="1"/>
</dbReference>
<dbReference type="PANTHER" id="PTHR30532:SF1">
    <property type="entry name" value="IRON(3+)-HYDROXAMATE-BINDING PROTEIN FHUD"/>
    <property type="match status" value="1"/>
</dbReference>
<dbReference type="SUPFAM" id="SSF53807">
    <property type="entry name" value="Helical backbone' metal receptor"/>
    <property type="match status" value="1"/>
</dbReference>
<dbReference type="Proteomes" id="UP000238312">
    <property type="component" value="Unassembled WGS sequence"/>
</dbReference>